<dbReference type="Proteomes" id="UP000324611">
    <property type="component" value="Unassembled WGS sequence"/>
</dbReference>
<protein>
    <submittedName>
        <fullName evidence="1">Porin</fullName>
    </submittedName>
</protein>
<gene>
    <name evidence="1" type="ORF">F0L74_29815</name>
</gene>
<reference evidence="1 2" key="2">
    <citation type="submission" date="2019-09" db="EMBL/GenBank/DDBJ databases">
        <authorList>
            <person name="Jin C."/>
        </authorList>
    </citation>
    <scope>NUCLEOTIDE SEQUENCE [LARGE SCALE GENOMIC DNA]</scope>
    <source>
        <strain evidence="1 2">BN140078</strain>
    </source>
</reference>
<dbReference type="SUPFAM" id="SSF56935">
    <property type="entry name" value="Porins"/>
    <property type="match status" value="1"/>
</dbReference>
<accession>A0A5B2VMX1</accession>
<evidence type="ECO:0000313" key="1">
    <source>
        <dbReference type="EMBL" id="KAA2240355.1"/>
    </source>
</evidence>
<proteinExistence type="predicted"/>
<evidence type="ECO:0000313" key="2">
    <source>
        <dbReference type="Proteomes" id="UP000324611"/>
    </source>
</evidence>
<sequence length="358" mass="39621">MEKLIFAPALLLCTNAFAQDVKPSPIKVSGYLEAYYSYDLNKPVNNTRPSFIYSHNRANEINLNLGFIKAAYNTDQVRANLSVATGTYMNANYAAEPGVLKNIYEANIGVKLSKKSNLWLDAGILPSHIGWESAVGKDCWTLSRSLAAENSPYFETGVKVSYTSPNERWFVAGLVLNGWQRIQRVDGNTTPAFGTQVTFKPSAKVTLNSSSFIGNDKPDSVRQMRYFHDLYGTFQLSSKFFALAGFDIGIEQRGKGSGTYNSWYTPVVILKYAPTTKVALAARAEYYDDKNGVIVSSGTPNGFKTWGFSAGFDYSILDNVLWRLEVRDLHAKDEIFIKQDANAGSNNMVLSTALAISF</sequence>
<dbReference type="InterPro" id="IPR011486">
    <property type="entry name" value="BBP2"/>
</dbReference>
<keyword evidence="2" id="KW-1185">Reference proteome</keyword>
<comment type="caution">
    <text evidence="1">The sequence shown here is derived from an EMBL/GenBank/DDBJ whole genome shotgun (WGS) entry which is preliminary data.</text>
</comment>
<name>A0A5B2VMX1_9BACT</name>
<dbReference type="AlphaFoldDB" id="A0A5B2VMX1"/>
<organism evidence="1 2">
    <name type="scientific">Chitinophaga agrisoli</name>
    <dbReference type="NCBI Taxonomy" id="2607653"/>
    <lineage>
        <taxon>Bacteria</taxon>
        <taxon>Pseudomonadati</taxon>
        <taxon>Bacteroidota</taxon>
        <taxon>Chitinophagia</taxon>
        <taxon>Chitinophagales</taxon>
        <taxon>Chitinophagaceae</taxon>
        <taxon>Chitinophaga</taxon>
    </lineage>
</organism>
<reference evidence="1 2" key="1">
    <citation type="submission" date="2019-09" db="EMBL/GenBank/DDBJ databases">
        <title>Chitinophaga ginsengihumi sp. nov., isolated from soil of ginseng rhizosphere.</title>
        <authorList>
            <person name="Lee J."/>
        </authorList>
    </citation>
    <scope>NUCLEOTIDE SEQUENCE [LARGE SCALE GENOMIC DNA]</scope>
    <source>
        <strain evidence="1 2">BN140078</strain>
    </source>
</reference>
<dbReference type="Pfam" id="PF07642">
    <property type="entry name" value="BBP2"/>
    <property type="match status" value="1"/>
</dbReference>
<dbReference type="EMBL" id="VUOC01000004">
    <property type="protein sequence ID" value="KAA2240355.1"/>
    <property type="molecule type" value="Genomic_DNA"/>
</dbReference>
<dbReference type="RefSeq" id="WP_149841533.1">
    <property type="nucleotide sequence ID" value="NZ_VUOC01000004.1"/>
</dbReference>